<keyword evidence="1" id="KW-1185">Reference proteome</keyword>
<evidence type="ECO:0000313" key="1">
    <source>
        <dbReference type="Proteomes" id="UP000887540"/>
    </source>
</evidence>
<protein>
    <submittedName>
        <fullName evidence="2">Uncharacterized protein</fullName>
    </submittedName>
</protein>
<proteinExistence type="predicted"/>
<name>A0A914D7A9_9BILA</name>
<reference evidence="2" key="1">
    <citation type="submission" date="2022-11" db="UniProtKB">
        <authorList>
            <consortium name="WormBaseParasite"/>
        </authorList>
    </citation>
    <scope>IDENTIFICATION</scope>
</reference>
<accession>A0A914D7A9</accession>
<dbReference type="AlphaFoldDB" id="A0A914D7A9"/>
<dbReference type="Proteomes" id="UP000887540">
    <property type="component" value="Unplaced"/>
</dbReference>
<sequence length="71" mass="8207">MFIVIVYALNSPVYSAMTILTITPYRLYLWKIVKKLYESKTKATTQVTPLFIRTASNPPRTRTTTIPAQHF</sequence>
<evidence type="ECO:0000313" key="2">
    <source>
        <dbReference type="WBParaSite" id="ACRNAN_scaffold1928.g20829.t1"/>
    </source>
</evidence>
<dbReference type="WBParaSite" id="ACRNAN_scaffold1928.g20829.t1">
    <property type="protein sequence ID" value="ACRNAN_scaffold1928.g20829.t1"/>
    <property type="gene ID" value="ACRNAN_scaffold1928.g20829"/>
</dbReference>
<organism evidence="1 2">
    <name type="scientific">Acrobeloides nanus</name>
    <dbReference type="NCBI Taxonomy" id="290746"/>
    <lineage>
        <taxon>Eukaryota</taxon>
        <taxon>Metazoa</taxon>
        <taxon>Ecdysozoa</taxon>
        <taxon>Nematoda</taxon>
        <taxon>Chromadorea</taxon>
        <taxon>Rhabditida</taxon>
        <taxon>Tylenchina</taxon>
        <taxon>Cephalobomorpha</taxon>
        <taxon>Cephaloboidea</taxon>
        <taxon>Cephalobidae</taxon>
        <taxon>Acrobeloides</taxon>
    </lineage>
</organism>